<sequence length="159" mass="17002">MAKQSNFTIANYNAVLEAVKANNGYVIDTHGGSRGPYRAAGIAALVKDERVTPVLLCHGSYFCLNSLHKEADGSVTLSSWSVGVTIFTHQHGGLEEAIQAYNKEQSEWALSGGQLMHVRIFDYTDETAPVFGEPVDLAGEVVGALAAQEPIAKVDIPAQ</sequence>
<evidence type="ECO:0000313" key="2">
    <source>
        <dbReference type="Proteomes" id="UP000001239"/>
    </source>
</evidence>
<dbReference type="KEGG" id="vg:5176640"/>
<reference evidence="1 2" key="2">
    <citation type="journal article" date="2003" name="Res. Microbiol.">
        <title>Myoviridae bacteriophages of Pseudomonas aeruginosa: a long and complex evolutionary pathway.</title>
        <authorList>
            <person name="Krylov V.N."/>
            <person name="Pleteneva E.A."/>
            <person name="Bourkalsteva M.V."/>
            <person name="Shaburova O.V."/>
            <person name="Volckaert G."/>
            <person name="Sykilinda N.N."/>
            <person name="Kurochkina L.P."/>
            <person name="Mesyanzhinov V.V."/>
        </authorList>
    </citation>
    <scope>NUCLEOTIDE SEQUENCE [LARGE SCALE GENOMIC DNA]</scope>
</reference>
<accession>Q2Z0S0</accession>
<dbReference type="EMBL" id="AJ697969">
    <property type="protein sequence ID" value="CAG27255.1"/>
    <property type="molecule type" value="Genomic_DNA"/>
</dbReference>
<reference evidence="1 2" key="4">
    <citation type="journal article" date="2005" name="J. Mol. Biol.">
        <title>Genome comparison of Pseudomonas aeruginosa large phages.</title>
        <authorList>
            <person name="Hertveldt K."/>
            <person name="Lavigne R."/>
            <person name="Pleteneva E."/>
            <person name="Sernova N."/>
            <person name="Kurochkina L."/>
            <person name="Korchevskii R."/>
            <person name="Robben J."/>
            <person name="Mesyanzhinov V."/>
            <person name="Krylov V.N."/>
            <person name="Volckaert G."/>
        </authorList>
    </citation>
    <scope>NUCLEOTIDE SEQUENCE</scope>
</reference>
<dbReference type="GeneID" id="5176640"/>
<protein>
    <submittedName>
        <fullName evidence="1">Uncharacterized protein</fullName>
    </submittedName>
</protein>
<organism evidence="1 2">
    <name type="scientific">Pseudomonas phage EL</name>
    <dbReference type="NCBI Taxonomy" id="273133"/>
    <lineage>
        <taxon>Viruses</taxon>
        <taxon>Duplodnaviria</taxon>
        <taxon>Heunggongvirae</taxon>
        <taxon>Uroviricota</taxon>
        <taxon>Caudoviricetes</taxon>
        <taxon>Chimalliviridae</taxon>
        <taxon>Elvirus</taxon>
        <taxon>Elvirus EL</taxon>
    </lineage>
</organism>
<keyword evidence="2" id="KW-1185">Reference proteome</keyword>
<dbReference type="Proteomes" id="UP000001239">
    <property type="component" value="Segment"/>
</dbReference>
<name>Q2Z0S0_9CAUD</name>
<dbReference type="RefSeq" id="YP_418194.1">
    <property type="nucleotide sequence ID" value="NC_007623.1"/>
</dbReference>
<reference evidence="1 2" key="3">
    <citation type="journal article" date="2004" name="Bioinformatics">
        <title>PHIRE, a deterministic approach to reveal regulatory elements in bacteriophage genomes.</title>
        <authorList>
            <person name="Lavigne R."/>
            <person name="Sun W.D."/>
            <person name="Volckaert G."/>
        </authorList>
    </citation>
    <scope>NUCLEOTIDE SEQUENCE [LARGE SCALE GENOMIC DNA]</scope>
</reference>
<proteinExistence type="predicted"/>
<evidence type="ECO:0000313" key="1">
    <source>
        <dbReference type="EMBL" id="CAG27255.1"/>
    </source>
</evidence>
<reference evidence="1 2" key="1">
    <citation type="journal article" date="2002" name="Genetika">
        <title>Phenogenetic characterization of a group of giant Phi KZ-like bacteriophages of Pseudomonas aeruginosa].</title>
        <authorList>
            <person name="Burkal'tseva M.V."/>
            <person name="Krylov V.N."/>
            <person name="Pleteneva E.A."/>
            <person name="Shaburova O.V."/>
            <person name="Krylov S.V."/>
            <person name="Volckaert G."/>
            <person name="Sykilinda N.N."/>
            <person name="Kurochkina L.P."/>
            <person name="Mesyanzhinov V.V."/>
        </authorList>
    </citation>
    <scope>NUCLEOTIDE SEQUENCE [LARGE SCALE GENOMIC DNA]</scope>
</reference>